<dbReference type="AlphaFoldDB" id="A0ABD4W1Q7"/>
<reference evidence="1 2" key="1">
    <citation type="submission" date="2023-01" db="EMBL/GenBank/DDBJ databases">
        <title>Sequencing of the bacterial strains from artisanal fermented milk Matsoni.</title>
        <authorList>
            <person name="Rozman V."/>
            <person name="Accetto T."/>
            <person name="Bogovic Matijasic B."/>
        </authorList>
    </citation>
    <scope>NUCLEOTIDE SEQUENCE [LARGE SCALE GENOMIC DNA]</scope>
    <source>
        <strain evidence="2">lbl143</strain>
    </source>
</reference>
<comment type="caution">
    <text evidence="1">The sequence shown here is derived from an EMBL/GenBank/DDBJ whole genome shotgun (WGS) entry which is preliminary data.</text>
</comment>
<dbReference type="RefSeq" id="WP_271018109.1">
    <property type="nucleotide sequence ID" value="NZ_JAQIEQ010000011.1"/>
</dbReference>
<protein>
    <submittedName>
        <fullName evidence="1">Uncharacterized protein</fullName>
    </submittedName>
</protein>
<evidence type="ECO:0000313" key="2">
    <source>
        <dbReference type="Proteomes" id="UP001213083"/>
    </source>
</evidence>
<name>A0ABD4W1Q7_9LACO</name>
<proteinExistence type="predicted"/>
<dbReference type="Proteomes" id="UP001213083">
    <property type="component" value="Unassembled WGS sequence"/>
</dbReference>
<accession>A0ABD4W1Q7</accession>
<organism evidence="1 2">
    <name type="scientific">Lactobacillus delbrueckii</name>
    <dbReference type="NCBI Taxonomy" id="1584"/>
    <lineage>
        <taxon>Bacteria</taxon>
        <taxon>Bacillati</taxon>
        <taxon>Bacillota</taxon>
        <taxon>Bacilli</taxon>
        <taxon>Lactobacillales</taxon>
        <taxon>Lactobacillaceae</taxon>
        <taxon>Lactobacillus</taxon>
    </lineage>
</organism>
<evidence type="ECO:0000313" key="1">
    <source>
        <dbReference type="EMBL" id="MDA3782415.1"/>
    </source>
</evidence>
<gene>
    <name evidence="1" type="ORF">PF593_04525</name>
</gene>
<dbReference type="EMBL" id="JAQIEV010000011">
    <property type="protein sequence ID" value="MDA3782415.1"/>
    <property type="molecule type" value="Genomic_DNA"/>
</dbReference>
<sequence>MDAKTREALQDFGFRIEEDGKHYWMTYFGDDRYNTTVAKTPSDARAGKNIAHYIEQTILSRR</sequence>